<evidence type="ECO:0000256" key="1">
    <source>
        <dbReference type="SAM" id="MobiDB-lite"/>
    </source>
</evidence>
<comment type="caution">
    <text evidence="2">The sequence shown here is derived from an EMBL/GenBank/DDBJ whole genome shotgun (WGS) entry which is preliminary data.</text>
</comment>
<accession>A0AA39RHJ3</accession>
<dbReference type="Proteomes" id="UP001168877">
    <property type="component" value="Unassembled WGS sequence"/>
</dbReference>
<reference evidence="2" key="2">
    <citation type="submission" date="2023-06" db="EMBL/GenBank/DDBJ databases">
        <authorList>
            <person name="Swenson N.G."/>
            <person name="Wegrzyn J.L."/>
            <person name="Mcevoy S.L."/>
        </authorList>
    </citation>
    <scope>NUCLEOTIDE SEQUENCE</scope>
    <source>
        <strain evidence="2">NS2018</strain>
        <tissue evidence="2">Leaf</tissue>
    </source>
</reference>
<gene>
    <name evidence="2" type="ORF">LWI29_033356</name>
</gene>
<evidence type="ECO:0000313" key="2">
    <source>
        <dbReference type="EMBL" id="KAK0572552.1"/>
    </source>
</evidence>
<keyword evidence="3" id="KW-1185">Reference proteome</keyword>
<sequence length="82" mass="8316">MGSSKVGAMQARSETAGGDVGLGSDKAKDVPCSAGYGCARADCSGTGAGCGGKIRRRQILSDMLARKGSSKRFRAMIVMGTI</sequence>
<proteinExistence type="predicted"/>
<dbReference type="EMBL" id="JAUESC010000388">
    <property type="protein sequence ID" value="KAK0572552.1"/>
    <property type="molecule type" value="Genomic_DNA"/>
</dbReference>
<feature type="region of interest" description="Disordered" evidence="1">
    <location>
        <begin position="1"/>
        <end position="24"/>
    </location>
</feature>
<name>A0AA39RHJ3_ACESA</name>
<organism evidence="2 3">
    <name type="scientific">Acer saccharum</name>
    <name type="common">Sugar maple</name>
    <dbReference type="NCBI Taxonomy" id="4024"/>
    <lineage>
        <taxon>Eukaryota</taxon>
        <taxon>Viridiplantae</taxon>
        <taxon>Streptophyta</taxon>
        <taxon>Embryophyta</taxon>
        <taxon>Tracheophyta</taxon>
        <taxon>Spermatophyta</taxon>
        <taxon>Magnoliopsida</taxon>
        <taxon>eudicotyledons</taxon>
        <taxon>Gunneridae</taxon>
        <taxon>Pentapetalae</taxon>
        <taxon>rosids</taxon>
        <taxon>malvids</taxon>
        <taxon>Sapindales</taxon>
        <taxon>Sapindaceae</taxon>
        <taxon>Hippocastanoideae</taxon>
        <taxon>Acereae</taxon>
        <taxon>Acer</taxon>
    </lineage>
</organism>
<protein>
    <submittedName>
        <fullName evidence="2">Uncharacterized protein</fullName>
    </submittedName>
</protein>
<evidence type="ECO:0000313" key="3">
    <source>
        <dbReference type="Proteomes" id="UP001168877"/>
    </source>
</evidence>
<reference evidence="2" key="1">
    <citation type="journal article" date="2022" name="Plant J.">
        <title>Strategies of tolerance reflected in two North American maple genomes.</title>
        <authorList>
            <person name="McEvoy S.L."/>
            <person name="Sezen U.U."/>
            <person name="Trouern-Trend A."/>
            <person name="McMahon S.M."/>
            <person name="Schaberg P.G."/>
            <person name="Yang J."/>
            <person name="Wegrzyn J.L."/>
            <person name="Swenson N.G."/>
        </authorList>
    </citation>
    <scope>NUCLEOTIDE SEQUENCE</scope>
    <source>
        <strain evidence="2">NS2018</strain>
    </source>
</reference>
<dbReference type="AlphaFoldDB" id="A0AA39RHJ3"/>